<gene>
    <name evidence="2" type="ORF">OG327_31375</name>
</gene>
<accession>A0AAU2K060</accession>
<sequence>MTNPDPRTHQRLLSQLTVYLLEAEQILTAWDTYSDQHTGPDGWPHDETAYGFRQAQRDADTWRSFNRIRSGANDLVAIAEAQLHKLPEQHVHPRWAWQISSLYNALGRLTTLQSEWLDLRATLPASARPGAEEYDGPLAGRNAEAWHYLDEWSLHGRAVLDINTVSRRTKPRPSAAHAPVLPGPGATRAKPRR</sequence>
<protein>
    <submittedName>
        <fullName evidence="2">Uncharacterized protein</fullName>
    </submittedName>
</protein>
<proteinExistence type="predicted"/>
<reference evidence="2" key="1">
    <citation type="submission" date="2022-10" db="EMBL/GenBank/DDBJ databases">
        <title>The complete genomes of actinobacterial strains from the NBC collection.</title>
        <authorList>
            <person name="Joergensen T.S."/>
            <person name="Alvarez Arevalo M."/>
            <person name="Sterndorff E.B."/>
            <person name="Faurdal D."/>
            <person name="Vuksanovic O."/>
            <person name="Mourched A.-S."/>
            <person name="Charusanti P."/>
            <person name="Shaw S."/>
            <person name="Blin K."/>
            <person name="Weber T."/>
        </authorList>
    </citation>
    <scope>NUCLEOTIDE SEQUENCE</scope>
    <source>
        <strain evidence="2">NBC_00049</strain>
    </source>
</reference>
<feature type="region of interest" description="Disordered" evidence="1">
    <location>
        <begin position="166"/>
        <end position="193"/>
    </location>
</feature>
<evidence type="ECO:0000256" key="1">
    <source>
        <dbReference type="SAM" id="MobiDB-lite"/>
    </source>
</evidence>
<dbReference type="AlphaFoldDB" id="A0AAU2K060"/>
<name>A0AAU2K060_9ACTN</name>
<evidence type="ECO:0000313" key="2">
    <source>
        <dbReference type="EMBL" id="WTU77467.1"/>
    </source>
</evidence>
<organism evidence="2">
    <name type="scientific">Streptomyces sp. NBC_00049</name>
    <dbReference type="NCBI Taxonomy" id="2903617"/>
    <lineage>
        <taxon>Bacteria</taxon>
        <taxon>Bacillati</taxon>
        <taxon>Actinomycetota</taxon>
        <taxon>Actinomycetes</taxon>
        <taxon>Kitasatosporales</taxon>
        <taxon>Streptomycetaceae</taxon>
        <taxon>Streptomyces</taxon>
    </lineage>
</organism>
<dbReference type="EMBL" id="CP108264">
    <property type="protein sequence ID" value="WTU77467.1"/>
    <property type="molecule type" value="Genomic_DNA"/>
</dbReference>